<gene>
    <name evidence="1" type="ORF">DSM104443_03095</name>
</gene>
<reference evidence="1 2" key="1">
    <citation type="submission" date="2020-04" db="EMBL/GenBank/DDBJ databases">
        <title>Usitatibacter rugosus gen. nov., sp. nov. and Usitatibacter palustris sp. nov., novel members of Usitatibacteraceae fam. nov. within the order Nitrosomonadales isolated from soil.</title>
        <authorList>
            <person name="Huber K.J."/>
            <person name="Neumann-Schaal M."/>
            <person name="Geppert A."/>
            <person name="Luckner M."/>
            <person name="Wanner G."/>
            <person name="Overmann J."/>
        </authorList>
    </citation>
    <scope>NUCLEOTIDE SEQUENCE [LARGE SCALE GENOMIC DNA]</scope>
    <source>
        <strain evidence="1 2">0125_3</strain>
    </source>
</reference>
<dbReference type="KEGG" id="uru:DSM104443_03095"/>
<keyword evidence="2" id="KW-1185">Reference proteome</keyword>
<dbReference type="Proteomes" id="UP000501534">
    <property type="component" value="Chromosome"/>
</dbReference>
<evidence type="ECO:0000313" key="2">
    <source>
        <dbReference type="Proteomes" id="UP000501534"/>
    </source>
</evidence>
<sequence length="291" mass="32379">MTASPDTEPPIDVSLSYYMEERALAIALEKAPAGLQRGKIERLIELRSALMRHRDTHTQEAVAKRHARGEIYSKSRVAAINAMMPDKASQDESVATLYLRQPDAEGVLKMHARTSFAYVLVSQRLMVKDHTPDMVEGARVIQEHEERFARAWIAAVGDKSFESEMRERQREAIATLRTSTRAMFFVSYPANELDDEDARELGKAWTKLDKLAESLGHKALSSFIALDEEGESASVPAGELVPVIEALISAVENPAERLPSKRKVVAVLGKLRAMLVSLEEKGGRAHFEVDL</sequence>
<dbReference type="AlphaFoldDB" id="A0A6M4GYC0"/>
<accession>A0A6M4GYC0</accession>
<name>A0A6M4GYC0_9PROT</name>
<organism evidence="1 2">
    <name type="scientific">Usitatibacter rugosus</name>
    <dbReference type="NCBI Taxonomy" id="2732067"/>
    <lineage>
        <taxon>Bacteria</taxon>
        <taxon>Pseudomonadati</taxon>
        <taxon>Pseudomonadota</taxon>
        <taxon>Betaproteobacteria</taxon>
        <taxon>Nitrosomonadales</taxon>
        <taxon>Usitatibacteraceae</taxon>
        <taxon>Usitatibacter</taxon>
    </lineage>
</organism>
<evidence type="ECO:0000313" key="1">
    <source>
        <dbReference type="EMBL" id="QJR12012.1"/>
    </source>
</evidence>
<protein>
    <submittedName>
        <fullName evidence="1">Uncharacterized protein</fullName>
    </submittedName>
</protein>
<dbReference type="EMBL" id="CP053069">
    <property type="protein sequence ID" value="QJR12012.1"/>
    <property type="molecule type" value="Genomic_DNA"/>
</dbReference>
<proteinExistence type="predicted"/>
<dbReference type="RefSeq" id="WP_171093837.1">
    <property type="nucleotide sequence ID" value="NZ_CP053069.1"/>
</dbReference>